<accession>A0A3G1KQR3</accession>
<dbReference type="InterPro" id="IPR051538">
    <property type="entry name" value="Acyl-CoA_Synth/Transferase"/>
</dbReference>
<keyword evidence="3 5" id="KW-0067">ATP-binding</keyword>
<dbReference type="Pfam" id="PF13549">
    <property type="entry name" value="ATP-grasp_5"/>
    <property type="match status" value="1"/>
</dbReference>
<dbReference type="SUPFAM" id="SSF56059">
    <property type="entry name" value="Glutathione synthetase ATP-binding domain-like"/>
    <property type="match status" value="1"/>
</dbReference>
<reference evidence="7 8" key="1">
    <citation type="submission" date="2016-10" db="EMBL/GenBank/DDBJ databases">
        <title>Complete Genome Sequence of Peptococcaceae strain DCMF.</title>
        <authorList>
            <person name="Edwards R.J."/>
            <person name="Holland S.I."/>
            <person name="Deshpande N.P."/>
            <person name="Wong Y.K."/>
            <person name="Ertan H."/>
            <person name="Manefield M."/>
            <person name="Russell T.L."/>
            <person name="Lee M.J."/>
        </authorList>
    </citation>
    <scope>NUCLEOTIDE SEQUENCE [LARGE SCALE GENOMIC DNA]</scope>
    <source>
        <strain evidence="7 8">DCMF</strain>
    </source>
</reference>
<dbReference type="Pfam" id="PF13380">
    <property type="entry name" value="CoA_binding_2"/>
    <property type="match status" value="1"/>
</dbReference>
<dbReference type="GO" id="GO:0005524">
    <property type="term" value="F:ATP binding"/>
    <property type="evidence" value="ECO:0007669"/>
    <property type="project" value="UniProtKB-UniRule"/>
</dbReference>
<dbReference type="PANTHER" id="PTHR43334">
    <property type="entry name" value="ACETATE--COA LIGASE [ADP-FORMING]"/>
    <property type="match status" value="1"/>
</dbReference>
<dbReference type="KEGG" id="fwa:DCMF_06375"/>
<dbReference type="PANTHER" id="PTHR43334:SF1">
    <property type="entry name" value="3-HYDROXYPROPIONATE--COA LIGASE [ADP-FORMING]"/>
    <property type="match status" value="1"/>
</dbReference>
<dbReference type="InterPro" id="IPR003781">
    <property type="entry name" value="CoA-bd"/>
</dbReference>
<comment type="similarity">
    <text evidence="4">In the N-terminal section; belongs to the acetate CoA ligase alpha subunit family.</text>
</comment>
<keyword evidence="2 5" id="KW-0547">Nucleotide-binding</keyword>
<name>A0A3G1KQR3_FORW1</name>
<keyword evidence="1" id="KW-0436">Ligase</keyword>
<gene>
    <name evidence="7" type="ORF">DCMF_06375</name>
</gene>
<dbReference type="EMBL" id="CP017634">
    <property type="protein sequence ID" value="ATW24455.1"/>
    <property type="molecule type" value="Genomic_DNA"/>
</dbReference>
<evidence type="ECO:0000256" key="2">
    <source>
        <dbReference type="ARBA" id="ARBA00022741"/>
    </source>
</evidence>
<keyword evidence="8" id="KW-1185">Reference proteome</keyword>
<dbReference type="InterPro" id="IPR013815">
    <property type="entry name" value="ATP_grasp_subdomain_1"/>
</dbReference>
<dbReference type="SMART" id="SM00881">
    <property type="entry name" value="CoA_binding"/>
    <property type="match status" value="1"/>
</dbReference>
<protein>
    <recommendedName>
        <fullName evidence="6">ATP-grasp domain-containing protein</fullName>
    </recommendedName>
</protein>
<evidence type="ECO:0000256" key="1">
    <source>
        <dbReference type="ARBA" id="ARBA00022598"/>
    </source>
</evidence>
<dbReference type="SUPFAM" id="SSF51735">
    <property type="entry name" value="NAD(P)-binding Rossmann-fold domains"/>
    <property type="match status" value="1"/>
</dbReference>
<organism evidence="7 8">
    <name type="scientific">Formimonas warabiya</name>
    <dbReference type="NCBI Taxonomy" id="1761012"/>
    <lineage>
        <taxon>Bacteria</taxon>
        <taxon>Bacillati</taxon>
        <taxon>Bacillota</taxon>
        <taxon>Clostridia</taxon>
        <taxon>Eubacteriales</taxon>
        <taxon>Peptococcaceae</taxon>
        <taxon>Candidatus Formimonas</taxon>
    </lineage>
</organism>
<dbReference type="RefSeq" id="WP_148133651.1">
    <property type="nucleotide sequence ID" value="NZ_CP017634.1"/>
</dbReference>
<dbReference type="GO" id="GO:0016874">
    <property type="term" value="F:ligase activity"/>
    <property type="evidence" value="ECO:0007669"/>
    <property type="project" value="UniProtKB-KW"/>
</dbReference>
<dbReference type="Gene3D" id="3.30.1490.20">
    <property type="entry name" value="ATP-grasp fold, A domain"/>
    <property type="match status" value="1"/>
</dbReference>
<dbReference type="SUPFAM" id="SSF52210">
    <property type="entry name" value="Succinyl-CoA synthetase domains"/>
    <property type="match status" value="2"/>
</dbReference>
<evidence type="ECO:0000256" key="5">
    <source>
        <dbReference type="PROSITE-ProRule" id="PRU00409"/>
    </source>
</evidence>
<dbReference type="InterPro" id="IPR016102">
    <property type="entry name" value="Succinyl-CoA_synth-like"/>
</dbReference>
<dbReference type="Gene3D" id="3.30.470.20">
    <property type="entry name" value="ATP-grasp fold, B domain"/>
    <property type="match status" value="1"/>
</dbReference>
<dbReference type="Gene3D" id="3.40.50.261">
    <property type="entry name" value="Succinyl-CoA synthetase domains"/>
    <property type="match status" value="2"/>
</dbReference>
<evidence type="ECO:0000256" key="3">
    <source>
        <dbReference type="ARBA" id="ARBA00022840"/>
    </source>
</evidence>
<dbReference type="InterPro" id="IPR011761">
    <property type="entry name" value="ATP-grasp"/>
</dbReference>
<dbReference type="InterPro" id="IPR032875">
    <property type="entry name" value="Succ_CoA_lig_flav_dom"/>
</dbReference>
<dbReference type="PROSITE" id="PS50975">
    <property type="entry name" value="ATP_GRASP"/>
    <property type="match status" value="1"/>
</dbReference>
<evidence type="ECO:0000259" key="6">
    <source>
        <dbReference type="PROSITE" id="PS50975"/>
    </source>
</evidence>
<dbReference type="Gene3D" id="3.40.50.720">
    <property type="entry name" value="NAD(P)-binding Rossmann-like Domain"/>
    <property type="match status" value="1"/>
</dbReference>
<dbReference type="Proteomes" id="UP000323521">
    <property type="component" value="Chromosome"/>
</dbReference>
<evidence type="ECO:0000313" key="8">
    <source>
        <dbReference type="Proteomes" id="UP000323521"/>
    </source>
</evidence>
<dbReference type="AlphaFoldDB" id="A0A3G1KQR3"/>
<dbReference type="GO" id="GO:0046872">
    <property type="term" value="F:metal ion binding"/>
    <property type="evidence" value="ECO:0007669"/>
    <property type="project" value="InterPro"/>
</dbReference>
<dbReference type="FunFam" id="3.30.1490.20:FF:000020">
    <property type="entry name" value="Protein lysine acetyltransferase"/>
    <property type="match status" value="1"/>
</dbReference>
<sequence>MIKIIDLKIALDKLFYPKSVAVVGASSNPRSLAYRNLKLIKEFGFQGSLYAVNPRGEESNGVPGFSSLRNIGGDIDFCIIAVPAQEVVQVASDCMEKGIPVAQILTSGFGESGQEGHRRENELLSATAGTTRLVGPNCMGIYSAPGKLNFVAGAEKSVGKISIASQSGGLSIDMLSSAKTRGLYLNKLISIGNCLDLDPVDFLKYFGQDPDTDVIGFYLEGLRRGQEFIHVLNDVCRTKPVVVLKGGRTSLGSKSAASHTNSLAGENAIWQSAISQAGGINVESVEELLATLTALQGFVPRPMSRGIAFVGNGGGNTVLATDLLAERGLTLASLSQDSKERMSAIKMPAGSTVGNPTDTPVSALNKSGGEAIGLVVNELIQSPEVGGLILHFNLLPFINYENRKDIANGLCQAILAVGKGDKPVYVALYGNPDKEIEELRVRILEAVHQAQLPCFQSIGEAVKVLARVYHWMRRKPADTSPVVTPPPEAVLKEAGTILANARKAGYKCLTQEDAFRMIHLFGIPSPKMMVARDQNEAVTKAGAIGFPVVMKIDSADIVHKTEVDGVRVGLQCEEDVIRAYQEIIASVLHACPTACINGVLIQAMEPKPMQEMICGLKQDAVFGPVLVLGSGGILVELLKDVSMRVLPLRPDEGAQMWRELKVSSLLNGYRGQERADTQSLEDLIQRIAAIGSYVPEIAEMDLNPVMVNANGQGIKVVDSRIIIK</sequence>
<evidence type="ECO:0000313" key="7">
    <source>
        <dbReference type="EMBL" id="ATW24455.1"/>
    </source>
</evidence>
<dbReference type="Pfam" id="PF13607">
    <property type="entry name" value="Succ_CoA_lig"/>
    <property type="match status" value="1"/>
</dbReference>
<proteinExistence type="inferred from homology"/>
<feature type="domain" description="ATP-grasp" evidence="6">
    <location>
        <begin position="515"/>
        <end position="551"/>
    </location>
</feature>
<dbReference type="InterPro" id="IPR036291">
    <property type="entry name" value="NAD(P)-bd_dom_sf"/>
</dbReference>
<dbReference type="OrthoDB" id="9807426at2"/>
<evidence type="ECO:0000256" key="4">
    <source>
        <dbReference type="ARBA" id="ARBA00060888"/>
    </source>
</evidence>